<evidence type="ECO:0000313" key="2">
    <source>
        <dbReference type="EMBL" id="GIZ49602.1"/>
    </source>
</evidence>
<dbReference type="AlphaFoldDB" id="A0A9P3L2X0"/>
<dbReference type="InterPro" id="IPR036047">
    <property type="entry name" value="F-box-like_dom_sf"/>
</dbReference>
<sequence>MPPPTLPEELHLHIFTFVELQDLWLSIRLVSRSFNRMIESHIKTDTLPKFVIGINYTLGSGTTHHWYDVRTSVYLSFNAIDKHNPQYALFNNMTVQPEPFHDRAMEKWNRIANTGLGAATQWRVQLRSGNPRTCEMQFVKLPNTVLSQQGAFCDWKELLTAYFRACIAAEPVANGVMELTTPASLHAAAISYVRGAG</sequence>
<keyword evidence="3" id="KW-1185">Reference proteome</keyword>
<dbReference type="RefSeq" id="XP_044664089.1">
    <property type="nucleotide sequence ID" value="XM_044808154.1"/>
</dbReference>
<evidence type="ECO:0000259" key="1">
    <source>
        <dbReference type="PROSITE" id="PS50181"/>
    </source>
</evidence>
<dbReference type="Proteomes" id="UP000825890">
    <property type="component" value="Unassembled WGS sequence"/>
</dbReference>
<dbReference type="Gene3D" id="1.20.1280.50">
    <property type="match status" value="1"/>
</dbReference>
<name>A0A9P3L2X0_9PEZI</name>
<organism evidence="2 3">
    <name type="scientific">Cercospora kikuchii</name>
    <dbReference type="NCBI Taxonomy" id="84275"/>
    <lineage>
        <taxon>Eukaryota</taxon>
        <taxon>Fungi</taxon>
        <taxon>Dikarya</taxon>
        <taxon>Ascomycota</taxon>
        <taxon>Pezizomycotina</taxon>
        <taxon>Dothideomycetes</taxon>
        <taxon>Dothideomycetidae</taxon>
        <taxon>Mycosphaerellales</taxon>
        <taxon>Mycosphaerellaceae</taxon>
        <taxon>Cercospora</taxon>
    </lineage>
</organism>
<accession>A0A9P3L2X0</accession>
<dbReference type="GeneID" id="68298207"/>
<dbReference type="InterPro" id="IPR001810">
    <property type="entry name" value="F-box_dom"/>
</dbReference>
<dbReference type="SUPFAM" id="SSF81383">
    <property type="entry name" value="F-box domain"/>
    <property type="match status" value="1"/>
</dbReference>
<dbReference type="Pfam" id="PF12937">
    <property type="entry name" value="F-box-like"/>
    <property type="match status" value="1"/>
</dbReference>
<evidence type="ECO:0000313" key="3">
    <source>
        <dbReference type="Proteomes" id="UP000825890"/>
    </source>
</evidence>
<proteinExistence type="predicted"/>
<gene>
    <name evidence="2" type="ORF">CKM354_001263200</name>
</gene>
<dbReference type="EMBL" id="BOLY01000009">
    <property type="protein sequence ID" value="GIZ49602.1"/>
    <property type="molecule type" value="Genomic_DNA"/>
</dbReference>
<reference evidence="2 3" key="1">
    <citation type="submission" date="2021-01" db="EMBL/GenBank/DDBJ databases">
        <title>Cercospora kikuchii MAFF 305040 whole genome shotgun sequence.</title>
        <authorList>
            <person name="Kashiwa T."/>
            <person name="Suzuki T."/>
        </authorList>
    </citation>
    <scope>NUCLEOTIDE SEQUENCE [LARGE SCALE GENOMIC DNA]</scope>
    <source>
        <strain evidence="2 3">MAFF 305040</strain>
    </source>
</reference>
<feature type="domain" description="F-box" evidence="1">
    <location>
        <begin position="1"/>
        <end position="50"/>
    </location>
</feature>
<comment type="caution">
    <text evidence="2">The sequence shown here is derived from an EMBL/GenBank/DDBJ whole genome shotgun (WGS) entry which is preliminary data.</text>
</comment>
<protein>
    <recommendedName>
        <fullName evidence="1">F-box domain-containing protein</fullName>
    </recommendedName>
</protein>
<dbReference type="PROSITE" id="PS50181">
    <property type="entry name" value="FBOX"/>
    <property type="match status" value="1"/>
</dbReference>
<dbReference type="OrthoDB" id="3648741at2759"/>